<evidence type="ECO:0000313" key="2">
    <source>
        <dbReference type="Proteomes" id="UP000195442"/>
    </source>
</evidence>
<accession>A0A1R4HGB6</accession>
<organism evidence="1 2">
    <name type="scientific">Crenothrix polyspora</name>
    <dbReference type="NCBI Taxonomy" id="360316"/>
    <lineage>
        <taxon>Bacteria</taxon>
        <taxon>Pseudomonadati</taxon>
        <taxon>Pseudomonadota</taxon>
        <taxon>Gammaproteobacteria</taxon>
        <taxon>Methylococcales</taxon>
        <taxon>Crenotrichaceae</taxon>
        <taxon>Crenothrix</taxon>
    </lineage>
</organism>
<dbReference type="Proteomes" id="UP000195442">
    <property type="component" value="Unassembled WGS sequence"/>
</dbReference>
<proteinExistence type="predicted"/>
<evidence type="ECO:0000313" key="1">
    <source>
        <dbReference type="EMBL" id="SJM95257.1"/>
    </source>
</evidence>
<gene>
    <name evidence="1" type="ORF">CRENPOLYSF2_500015</name>
</gene>
<protein>
    <submittedName>
        <fullName evidence="1">Uncharacterized protein</fullName>
    </submittedName>
</protein>
<dbReference type="EMBL" id="FUKJ01000414">
    <property type="protein sequence ID" value="SJM95257.1"/>
    <property type="molecule type" value="Genomic_DNA"/>
</dbReference>
<reference evidence="2" key="1">
    <citation type="submission" date="2017-02" db="EMBL/GenBank/DDBJ databases">
        <authorList>
            <person name="Daims H."/>
        </authorList>
    </citation>
    <scope>NUCLEOTIDE SEQUENCE [LARGE SCALE GENOMIC DNA]</scope>
</reference>
<sequence>MHRNIFGEQFIVPVIKIIHCYYLSFLGSLSSGLGLTGTGADLVGK</sequence>
<keyword evidence="2" id="KW-1185">Reference proteome</keyword>
<name>A0A1R4HGB6_9GAMM</name>
<dbReference type="AlphaFoldDB" id="A0A1R4HGB6"/>